<dbReference type="EMBL" id="QBKG01000007">
    <property type="protein sequence ID" value="PTX06457.1"/>
    <property type="molecule type" value="Genomic_DNA"/>
</dbReference>
<dbReference type="GeneID" id="84580905"/>
<feature type="domain" description="Peptidase M16 C-terminal" evidence="2">
    <location>
        <begin position="178"/>
        <end position="357"/>
    </location>
</feature>
<dbReference type="PANTHER" id="PTHR11851">
    <property type="entry name" value="METALLOPROTEASE"/>
    <property type="match status" value="1"/>
</dbReference>
<dbReference type="AlphaFoldDB" id="A0A2T5XU56"/>
<dbReference type="GO" id="GO:0046872">
    <property type="term" value="F:metal ion binding"/>
    <property type="evidence" value="ECO:0007669"/>
    <property type="project" value="InterPro"/>
</dbReference>
<dbReference type="RefSeq" id="WP_170069091.1">
    <property type="nucleotide sequence ID" value="NZ_QBKG01000007.1"/>
</dbReference>
<proteinExistence type="predicted"/>
<evidence type="ECO:0000313" key="3">
    <source>
        <dbReference type="EMBL" id="PTX06457.1"/>
    </source>
</evidence>
<dbReference type="Proteomes" id="UP000243985">
    <property type="component" value="Unassembled WGS sequence"/>
</dbReference>
<evidence type="ECO:0000259" key="1">
    <source>
        <dbReference type="Pfam" id="PF00675"/>
    </source>
</evidence>
<reference evidence="3 4" key="1">
    <citation type="submission" date="2018-04" db="EMBL/GenBank/DDBJ databases">
        <title>Genomic Encyclopedia of Archaeal and Bacterial Type Strains, Phase II (KMG-II): from individual species to whole genera.</title>
        <authorList>
            <person name="Goeker M."/>
        </authorList>
    </citation>
    <scope>NUCLEOTIDE SEQUENCE [LARGE SCALE GENOMIC DNA]</scope>
    <source>
        <strain evidence="3 4">DSM 22902</strain>
    </source>
</reference>
<accession>A0A2T5XU56</accession>
<dbReference type="Pfam" id="PF00675">
    <property type="entry name" value="Peptidase_M16"/>
    <property type="match status" value="1"/>
</dbReference>
<dbReference type="InterPro" id="IPR050361">
    <property type="entry name" value="MPP/UQCRC_Complex"/>
</dbReference>
<name>A0A2T5XU56_9FLAO</name>
<gene>
    <name evidence="3" type="ORF">C8P65_107115</name>
</gene>
<dbReference type="PANTHER" id="PTHR11851:SF224">
    <property type="entry name" value="PROCESSING PROTEASE"/>
    <property type="match status" value="1"/>
</dbReference>
<dbReference type="Gene3D" id="3.30.830.10">
    <property type="entry name" value="Metalloenzyme, LuxS/M16 peptidase-like"/>
    <property type="match status" value="2"/>
</dbReference>
<dbReference type="SUPFAM" id="SSF63411">
    <property type="entry name" value="LuxS/MPP-like metallohydrolase"/>
    <property type="match status" value="2"/>
</dbReference>
<dbReference type="InterPro" id="IPR011765">
    <property type="entry name" value="Pept_M16_N"/>
</dbReference>
<dbReference type="InterPro" id="IPR011249">
    <property type="entry name" value="Metalloenz_LuxS/M16"/>
</dbReference>
<dbReference type="InterPro" id="IPR007863">
    <property type="entry name" value="Peptidase_M16_C"/>
</dbReference>
<feature type="domain" description="Peptidase M16 N-terminal" evidence="1">
    <location>
        <begin position="99"/>
        <end position="152"/>
    </location>
</feature>
<comment type="caution">
    <text evidence="3">The sequence shown here is derived from an EMBL/GenBank/DDBJ whole genome shotgun (WGS) entry which is preliminary data.</text>
</comment>
<evidence type="ECO:0000259" key="2">
    <source>
        <dbReference type="Pfam" id="PF05193"/>
    </source>
</evidence>
<protein>
    <submittedName>
        <fullName evidence="3">Putative Zn-dependent peptidase</fullName>
    </submittedName>
</protein>
<dbReference type="Pfam" id="PF05193">
    <property type="entry name" value="Peptidase_M16_C"/>
    <property type="match status" value="1"/>
</dbReference>
<sequence length="453" mass="51070">MNRSKQPMPAQAPIINLGTPITHILPNGLTLLIVENHKLPQVSLRLSLDEPPTLERNKKGGYDLISLLAGSGSTSIPKDEFNEEIDYLAADISILPNGVSAQMLSKYFPRVLELIADAALHPNFEEEEMEREKARIIQSLRANENNAEAISKRVQQTLRFSTAHPYGEYITEKNVKALSLKDVHQYYHTHFVPNNAYLVITGDVDPAEVYRLVSRYFGEWQAVSTPQETLYVPENVSETQINLIDLPNAVQSEIRITNLIDLQMNDPDYFAMLIANSILGGDFGSYINMNLREANGYTYGASSYFKTDKWTKGVFNIKTSVGNAVTAPAVVETLKEVKRIRCEAVSEEKLAQAKAQYLGQFVLATERPQTIANYAINIKARQLSPYFYKNYIANINAVTKEDVQRVAEKYFQLNQMRIIVVGKKDEVLKDLESATFEGKKLPVYLFDSYANQL</sequence>
<evidence type="ECO:0000313" key="4">
    <source>
        <dbReference type="Proteomes" id="UP000243985"/>
    </source>
</evidence>
<organism evidence="3 4">
    <name type="scientific">Capnocytophaga leadbetteri</name>
    <dbReference type="NCBI Taxonomy" id="327575"/>
    <lineage>
        <taxon>Bacteria</taxon>
        <taxon>Pseudomonadati</taxon>
        <taxon>Bacteroidota</taxon>
        <taxon>Flavobacteriia</taxon>
        <taxon>Flavobacteriales</taxon>
        <taxon>Flavobacteriaceae</taxon>
        <taxon>Capnocytophaga</taxon>
    </lineage>
</organism>